<protein>
    <submittedName>
        <fullName evidence="7">Response regulator</fullName>
    </submittedName>
</protein>
<dbReference type="CDD" id="cd17536">
    <property type="entry name" value="REC_YesN-like"/>
    <property type="match status" value="1"/>
</dbReference>
<dbReference type="Gene3D" id="3.40.50.2300">
    <property type="match status" value="1"/>
</dbReference>
<evidence type="ECO:0000256" key="3">
    <source>
        <dbReference type="ARBA" id="ARBA00023163"/>
    </source>
</evidence>
<dbReference type="PRINTS" id="PR00032">
    <property type="entry name" value="HTHARAC"/>
</dbReference>
<dbReference type="Pfam" id="PF00072">
    <property type="entry name" value="Response_reg"/>
    <property type="match status" value="1"/>
</dbReference>
<dbReference type="Proteomes" id="UP001596233">
    <property type="component" value="Unassembled WGS sequence"/>
</dbReference>
<reference evidence="8" key="1">
    <citation type="journal article" date="2019" name="Int. J. Syst. Evol. Microbiol.">
        <title>The Global Catalogue of Microorganisms (GCM) 10K type strain sequencing project: providing services to taxonomists for standard genome sequencing and annotation.</title>
        <authorList>
            <consortium name="The Broad Institute Genomics Platform"/>
            <consortium name="The Broad Institute Genome Sequencing Center for Infectious Disease"/>
            <person name="Wu L."/>
            <person name="Ma J."/>
        </authorList>
    </citation>
    <scope>NUCLEOTIDE SEQUENCE [LARGE SCALE GENOMIC DNA]</scope>
    <source>
        <strain evidence="8">PCU 280</strain>
    </source>
</reference>
<keyword evidence="3" id="KW-0804">Transcription</keyword>
<sequence>MYRLLIVDDEEIITQTLYEVFNQSMQEELDVYKAFSAKEALDWMSRTRIDIVLSDIRMPGMSGLELMEKIHTYWPRCRVVFLTGYSEFEYAYQALQKANVKYLLKTEGYNKVMQTIQEVIDEIKYDHQINHLLKQSVEQKDALVSIAQGEYFRQVILDGYDETVERSLEMLEHEFKHFDINLRADERVLIVLGRFAYTTDLSYLQKVDNLSLVRQIWDSFMSDQINSTAVIDKHGDLIWFLQPSMQAGQMLGGRITTYVEGTLELIQQACQATLGVDLSFTMSGKPCNWEQVSSQYEALRQLQRMHISEGIPVIQVAHSLTLSCSSSSEGFRIGPKVEMMTLHLEAGRIKEFMESFEEIESYTLNHNDSALRSMEVYYSLSLMMLSYMNRYQLNEQLTDMNKLMRLDAHASMKEGFRYIRMIAEKIFSNKHSDDRDRASSVIDKICNYIHEHLSEDLSLVRLAEVHYFNPSYLSRLFKQEKGVKLSEYIDECRLRRAKELLGNADLKIREVALQVGYEAAHSFTRFFKKATGMTPQEYRDL</sequence>
<feature type="modified residue" description="4-aspartylphosphate" evidence="4">
    <location>
        <position position="55"/>
    </location>
</feature>
<accession>A0ABW1UZG8</accession>
<dbReference type="InterPro" id="IPR018060">
    <property type="entry name" value="HTH_AraC"/>
</dbReference>
<evidence type="ECO:0000313" key="8">
    <source>
        <dbReference type="Proteomes" id="UP001596233"/>
    </source>
</evidence>
<dbReference type="InterPro" id="IPR009057">
    <property type="entry name" value="Homeodomain-like_sf"/>
</dbReference>
<dbReference type="InterPro" id="IPR011006">
    <property type="entry name" value="CheY-like_superfamily"/>
</dbReference>
<evidence type="ECO:0000256" key="1">
    <source>
        <dbReference type="ARBA" id="ARBA00023015"/>
    </source>
</evidence>
<dbReference type="Gene3D" id="1.10.10.60">
    <property type="entry name" value="Homeodomain-like"/>
    <property type="match status" value="2"/>
</dbReference>
<comment type="caution">
    <text evidence="7">The sequence shown here is derived from an EMBL/GenBank/DDBJ whole genome shotgun (WGS) entry which is preliminary data.</text>
</comment>
<dbReference type="SMART" id="SM00448">
    <property type="entry name" value="REC"/>
    <property type="match status" value="1"/>
</dbReference>
<keyword evidence="1" id="KW-0805">Transcription regulation</keyword>
<dbReference type="Pfam" id="PF12833">
    <property type="entry name" value="HTH_18"/>
    <property type="match status" value="1"/>
</dbReference>
<dbReference type="SMART" id="SM00342">
    <property type="entry name" value="HTH_ARAC"/>
    <property type="match status" value="1"/>
</dbReference>
<gene>
    <name evidence="7" type="ORF">ACFP56_04415</name>
</gene>
<dbReference type="PROSITE" id="PS00041">
    <property type="entry name" value="HTH_ARAC_FAMILY_1"/>
    <property type="match status" value="1"/>
</dbReference>
<dbReference type="SUPFAM" id="SSF52172">
    <property type="entry name" value="CheY-like"/>
    <property type="match status" value="1"/>
</dbReference>
<evidence type="ECO:0000259" key="6">
    <source>
        <dbReference type="PROSITE" id="PS50110"/>
    </source>
</evidence>
<feature type="domain" description="Response regulatory" evidence="6">
    <location>
        <begin position="3"/>
        <end position="120"/>
    </location>
</feature>
<feature type="domain" description="HTH araC/xylS-type" evidence="5">
    <location>
        <begin position="443"/>
        <end position="541"/>
    </location>
</feature>
<evidence type="ECO:0000256" key="4">
    <source>
        <dbReference type="PROSITE-ProRule" id="PRU00169"/>
    </source>
</evidence>
<dbReference type="InterPro" id="IPR001789">
    <property type="entry name" value="Sig_transdc_resp-reg_receiver"/>
</dbReference>
<dbReference type="PANTHER" id="PTHR43280">
    <property type="entry name" value="ARAC-FAMILY TRANSCRIPTIONAL REGULATOR"/>
    <property type="match status" value="1"/>
</dbReference>
<name>A0ABW1UZG8_9BACL</name>
<keyword evidence="4" id="KW-0597">Phosphoprotein</keyword>
<dbReference type="PROSITE" id="PS50110">
    <property type="entry name" value="RESPONSE_REGULATORY"/>
    <property type="match status" value="1"/>
</dbReference>
<keyword evidence="2" id="KW-0238">DNA-binding</keyword>
<dbReference type="PROSITE" id="PS01124">
    <property type="entry name" value="HTH_ARAC_FAMILY_2"/>
    <property type="match status" value="1"/>
</dbReference>
<evidence type="ECO:0000256" key="2">
    <source>
        <dbReference type="ARBA" id="ARBA00023125"/>
    </source>
</evidence>
<dbReference type="InterPro" id="IPR020449">
    <property type="entry name" value="Tscrpt_reg_AraC-type_HTH"/>
</dbReference>
<dbReference type="InterPro" id="IPR018062">
    <property type="entry name" value="HTH_AraC-typ_CS"/>
</dbReference>
<dbReference type="EMBL" id="JBHSTE010000001">
    <property type="protein sequence ID" value="MFC6331857.1"/>
    <property type="molecule type" value="Genomic_DNA"/>
</dbReference>
<dbReference type="PANTHER" id="PTHR43280:SF28">
    <property type="entry name" value="HTH-TYPE TRANSCRIPTIONAL ACTIVATOR RHAS"/>
    <property type="match status" value="1"/>
</dbReference>
<dbReference type="RefSeq" id="WP_379231522.1">
    <property type="nucleotide sequence ID" value="NZ_JBHSTE010000001.1"/>
</dbReference>
<evidence type="ECO:0000313" key="7">
    <source>
        <dbReference type="EMBL" id="MFC6331857.1"/>
    </source>
</evidence>
<organism evidence="7 8">
    <name type="scientific">Paenibacillus septentrionalis</name>
    <dbReference type="NCBI Taxonomy" id="429342"/>
    <lineage>
        <taxon>Bacteria</taxon>
        <taxon>Bacillati</taxon>
        <taxon>Bacillota</taxon>
        <taxon>Bacilli</taxon>
        <taxon>Bacillales</taxon>
        <taxon>Paenibacillaceae</taxon>
        <taxon>Paenibacillus</taxon>
    </lineage>
</organism>
<evidence type="ECO:0000259" key="5">
    <source>
        <dbReference type="PROSITE" id="PS01124"/>
    </source>
</evidence>
<keyword evidence="8" id="KW-1185">Reference proteome</keyword>
<dbReference type="SUPFAM" id="SSF46689">
    <property type="entry name" value="Homeodomain-like"/>
    <property type="match status" value="2"/>
</dbReference>
<proteinExistence type="predicted"/>